<evidence type="ECO:0000313" key="1">
    <source>
        <dbReference type="EMBL" id="GBN21695.1"/>
    </source>
</evidence>
<accession>A0A4Y2M3R2</accession>
<dbReference type="Proteomes" id="UP000499080">
    <property type="component" value="Unassembled WGS sequence"/>
</dbReference>
<protein>
    <submittedName>
        <fullName evidence="1">Uncharacterized protein</fullName>
    </submittedName>
</protein>
<name>A0A4Y2M3R2_ARAVE</name>
<dbReference type="AlphaFoldDB" id="A0A4Y2M3R2"/>
<sequence length="83" mass="9224">MGKEQTPFITYCQLAMEREFALVCRFDLAGSKKVCGERSTTLEDIPKWNAIPFTVAAFGNMRSQAQYSCEAPPFPIVINSLSA</sequence>
<proteinExistence type="predicted"/>
<dbReference type="EMBL" id="BGPR01006767">
    <property type="protein sequence ID" value="GBN21695.1"/>
    <property type="molecule type" value="Genomic_DNA"/>
</dbReference>
<keyword evidence="2" id="KW-1185">Reference proteome</keyword>
<gene>
    <name evidence="1" type="ORF">AVEN_40363_1</name>
</gene>
<organism evidence="1 2">
    <name type="scientific">Araneus ventricosus</name>
    <name type="common">Orbweaver spider</name>
    <name type="synonym">Epeira ventricosa</name>
    <dbReference type="NCBI Taxonomy" id="182803"/>
    <lineage>
        <taxon>Eukaryota</taxon>
        <taxon>Metazoa</taxon>
        <taxon>Ecdysozoa</taxon>
        <taxon>Arthropoda</taxon>
        <taxon>Chelicerata</taxon>
        <taxon>Arachnida</taxon>
        <taxon>Araneae</taxon>
        <taxon>Araneomorphae</taxon>
        <taxon>Entelegynae</taxon>
        <taxon>Araneoidea</taxon>
        <taxon>Araneidae</taxon>
        <taxon>Araneus</taxon>
    </lineage>
</organism>
<reference evidence="1 2" key="1">
    <citation type="journal article" date="2019" name="Sci. Rep.">
        <title>Orb-weaving spider Araneus ventricosus genome elucidates the spidroin gene catalogue.</title>
        <authorList>
            <person name="Kono N."/>
            <person name="Nakamura H."/>
            <person name="Ohtoshi R."/>
            <person name="Moran D.A.P."/>
            <person name="Shinohara A."/>
            <person name="Yoshida Y."/>
            <person name="Fujiwara M."/>
            <person name="Mori M."/>
            <person name="Tomita M."/>
            <person name="Arakawa K."/>
        </authorList>
    </citation>
    <scope>NUCLEOTIDE SEQUENCE [LARGE SCALE GENOMIC DNA]</scope>
</reference>
<comment type="caution">
    <text evidence="1">The sequence shown here is derived from an EMBL/GenBank/DDBJ whole genome shotgun (WGS) entry which is preliminary data.</text>
</comment>
<evidence type="ECO:0000313" key="2">
    <source>
        <dbReference type="Proteomes" id="UP000499080"/>
    </source>
</evidence>